<dbReference type="EMBL" id="JADJNC010000006">
    <property type="protein sequence ID" value="MBK7422352.1"/>
    <property type="molecule type" value="Genomic_DNA"/>
</dbReference>
<dbReference type="SUPFAM" id="SSF89447">
    <property type="entry name" value="AbrB/MazE/MraZ-like"/>
    <property type="match status" value="1"/>
</dbReference>
<proteinExistence type="predicted"/>
<dbReference type="AlphaFoldDB" id="A0A9D7FB11"/>
<feature type="domain" description="SpoVT-AbrB" evidence="1">
    <location>
        <begin position="8"/>
        <end position="48"/>
    </location>
</feature>
<name>A0A9D7FB11_9RHOO</name>
<protein>
    <submittedName>
        <fullName evidence="2">AbrB family transcriptional regulator</fullName>
    </submittedName>
</protein>
<evidence type="ECO:0000259" key="1">
    <source>
        <dbReference type="Pfam" id="PF04014"/>
    </source>
</evidence>
<dbReference type="GO" id="GO:0003677">
    <property type="term" value="F:DNA binding"/>
    <property type="evidence" value="ECO:0007669"/>
    <property type="project" value="InterPro"/>
</dbReference>
<dbReference type="Proteomes" id="UP000886602">
    <property type="component" value="Unassembled WGS sequence"/>
</dbReference>
<dbReference type="InterPro" id="IPR007159">
    <property type="entry name" value="SpoVT-AbrB_dom"/>
</dbReference>
<evidence type="ECO:0000313" key="2">
    <source>
        <dbReference type="EMBL" id="MBK7422352.1"/>
    </source>
</evidence>
<dbReference type="Gene3D" id="2.10.260.10">
    <property type="match status" value="1"/>
</dbReference>
<gene>
    <name evidence="2" type="ORF">IPJ48_04235</name>
</gene>
<dbReference type="Pfam" id="PF04014">
    <property type="entry name" value="MazE_antitoxin"/>
    <property type="match status" value="1"/>
</dbReference>
<accession>A0A9D7FB11</accession>
<evidence type="ECO:0000313" key="3">
    <source>
        <dbReference type="Proteomes" id="UP000886602"/>
    </source>
</evidence>
<sequence>MLATAKLFKTGHSQAVRLPKAFRLPGDEVWVHKNEVTGVVTLTPKKSMTDGLDKLFRLIADATVPEEFMAERDNKAGGFREIF</sequence>
<comment type="caution">
    <text evidence="2">The sequence shown here is derived from an EMBL/GenBank/DDBJ whole genome shotgun (WGS) entry which is preliminary data.</text>
</comment>
<dbReference type="InterPro" id="IPR037914">
    <property type="entry name" value="SpoVT-AbrB_sf"/>
</dbReference>
<reference evidence="2" key="1">
    <citation type="submission" date="2020-10" db="EMBL/GenBank/DDBJ databases">
        <title>Connecting structure to function with the recovery of over 1000 high-quality activated sludge metagenome-assembled genomes encoding full-length rRNA genes using long-read sequencing.</title>
        <authorList>
            <person name="Singleton C.M."/>
            <person name="Petriglieri F."/>
            <person name="Kristensen J.M."/>
            <person name="Kirkegaard R.H."/>
            <person name="Michaelsen T.Y."/>
            <person name="Andersen M.H."/>
            <person name="Karst S.M."/>
            <person name="Dueholm M.S."/>
            <person name="Nielsen P.H."/>
            <person name="Albertsen M."/>
        </authorList>
    </citation>
    <scope>NUCLEOTIDE SEQUENCE</scope>
    <source>
        <strain evidence="2">EsbW_18-Q3-R4-48_MAXAC.044</strain>
    </source>
</reference>
<organism evidence="2 3">
    <name type="scientific">Candidatus Propionivibrio dominans</name>
    <dbReference type="NCBI Taxonomy" id="2954373"/>
    <lineage>
        <taxon>Bacteria</taxon>
        <taxon>Pseudomonadati</taxon>
        <taxon>Pseudomonadota</taxon>
        <taxon>Betaproteobacteria</taxon>
        <taxon>Rhodocyclales</taxon>
        <taxon>Rhodocyclaceae</taxon>
        <taxon>Propionivibrio</taxon>
    </lineage>
</organism>